<dbReference type="AlphaFoldDB" id="A0A1T5A5X9"/>
<proteinExistence type="predicted"/>
<gene>
    <name evidence="1" type="ORF">SAMN05660226_00624</name>
</gene>
<evidence type="ECO:0000313" key="1">
    <source>
        <dbReference type="EMBL" id="SKB30384.1"/>
    </source>
</evidence>
<keyword evidence="2" id="KW-1185">Reference proteome</keyword>
<dbReference type="STRING" id="623280.SAMN05660226_00624"/>
<accession>A0A1T5A5X9</accession>
<dbReference type="RefSeq" id="WP_079715335.1">
    <property type="nucleotide sequence ID" value="NZ_FUYS01000001.1"/>
</dbReference>
<organism evidence="1 2">
    <name type="scientific">Parapedobacter luteus</name>
    <dbReference type="NCBI Taxonomy" id="623280"/>
    <lineage>
        <taxon>Bacteria</taxon>
        <taxon>Pseudomonadati</taxon>
        <taxon>Bacteroidota</taxon>
        <taxon>Sphingobacteriia</taxon>
        <taxon>Sphingobacteriales</taxon>
        <taxon>Sphingobacteriaceae</taxon>
        <taxon>Parapedobacter</taxon>
    </lineage>
</organism>
<dbReference type="Proteomes" id="UP000190541">
    <property type="component" value="Unassembled WGS sequence"/>
</dbReference>
<protein>
    <submittedName>
        <fullName evidence="1">Uncharacterized protein</fullName>
    </submittedName>
</protein>
<evidence type="ECO:0000313" key="2">
    <source>
        <dbReference type="Proteomes" id="UP000190541"/>
    </source>
</evidence>
<name>A0A1T5A5X9_9SPHI</name>
<sequence length="63" mass="7233">MSCCQPPIKWEQIIAVAYMEVPGDFMGARLESRKECPEKRSISTFLKKETRYLADNGNPPQWG</sequence>
<reference evidence="1 2" key="1">
    <citation type="submission" date="2017-02" db="EMBL/GenBank/DDBJ databases">
        <authorList>
            <person name="Peterson S.W."/>
        </authorList>
    </citation>
    <scope>NUCLEOTIDE SEQUENCE [LARGE SCALE GENOMIC DNA]</scope>
    <source>
        <strain evidence="1 2">DSM 22899</strain>
    </source>
</reference>
<dbReference type="EMBL" id="FUYS01000001">
    <property type="protein sequence ID" value="SKB30384.1"/>
    <property type="molecule type" value="Genomic_DNA"/>
</dbReference>